<evidence type="ECO:0000256" key="1">
    <source>
        <dbReference type="ARBA" id="ARBA00007257"/>
    </source>
</evidence>
<feature type="domain" description="SpaA-like prealbumin fold" evidence="6">
    <location>
        <begin position="1661"/>
        <end position="1746"/>
    </location>
</feature>
<feature type="domain" description="SpaA-like prealbumin fold" evidence="6">
    <location>
        <begin position="997"/>
        <end position="1081"/>
    </location>
</feature>
<dbReference type="EMBL" id="AAXG02000011">
    <property type="protein sequence ID" value="EDN00429.1"/>
    <property type="molecule type" value="Genomic_DNA"/>
</dbReference>
<keyword evidence="3 5" id="KW-0732">Signal</keyword>
<dbReference type="Gene3D" id="2.60.40.10">
    <property type="entry name" value="Immunoglobulins"/>
    <property type="match status" value="13"/>
</dbReference>
<feature type="domain" description="SpaA-like prealbumin fold" evidence="6">
    <location>
        <begin position="638"/>
        <end position="725"/>
    </location>
</feature>
<comment type="caution">
    <text evidence="7">The sequence shown here is derived from an EMBL/GenBank/DDBJ whole genome shotgun (WGS) entry which is preliminary data.</text>
</comment>
<dbReference type="SUPFAM" id="SSF49478">
    <property type="entry name" value="Cna protein B-type domain"/>
    <property type="match status" value="5"/>
</dbReference>
<dbReference type="SUPFAM" id="SSF49452">
    <property type="entry name" value="Starch-binding domain-like"/>
    <property type="match status" value="1"/>
</dbReference>
<feature type="region of interest" description="Disordered" evidence="4">
    <location>
        <begin position="254"/>
        <end position="276"/>
    </location>
</feature>
<feature type="domain" description="SpaA-like prealbumin fold" evidence="6">
    <location>
        <begin position="1481"/>
        <end position="1566"/>
    </location>
</feature>
<keyword evidence="2" id="KW-0964">Secreted</keyword>
<feature type="domain" description="SpaA-like prealbumin fold" evidence="6">
    <location>
        <begin position="908"/>
        <end position="993"/>
    </location>
</feature>
<feature type="domain" description="SpaA-like prealbumin fold" evidence="6">
    <location>
        <begin position="819"/>
        <end position="892"/>
    </location>
</feature>
<feature type="signal peptide" evidence="5">
    <location>
        <begin position="1"/>
        <end position="24"/>
    </location>
</feature>
<evidence type="ECO:0000256" key="3">
    <source>
        <dbReference type="ARBA" id="ARBA00022729"/>
    </source>
</evidence>
<feature type="domain" description="SpaA-like prealbumin fold" evidence="6">
    <location>
        <begin position="1281"/>
        <end position="1366"/>
    </location>
</feature>
<dbReference type="Pfam" id="PF17802">
    <property type="entry name" value="SpaA"/>
    <property type="match status" value="12"/>
</dbReference>
<feature type="chain" id="PRO_5002697736" evidence="5">
    <location>
        <begin position="25"/>
        <end position="2025"/>
    </location>
</feature>
<dbReference type="GO" id="GO:0030246">
    <property type="term" value="F:carbohydrate binding"/>
    <property type="evidence" value="ECO:0007669"/>
    <property type="project" value="InterPro"/>
</dbReference>
<feature type="domain" description="SpaA-like prealbumin fold" evidence="6">
    <location>
        <begin position="1086"/>
        <end position="1171"/>
    </location>
</feature>
<proteinExistence type="inferred from homology"/>
<reference evidence="7 8" key="2">
    <citation type="submission" date="2007-06" db="EMBL/GenBank/DDBJ databases">
        <title>Draft genome sequence of Pseudoflavonifractor capillosus ATCC 29799.</title>
        <authorList>
            <person name="Sudarsanam P."/>
            <person name="Ley R."/>
            <person name="Guruge J."/>
            <person name="Turnbaugh P.J."/>
            <person name="Mahowald M."/>
            <person name="Liep D."/>
            <person name="Gordon J."/>
        </authorList>
    </citation>
    <scope>NUCLEOTIDE SEQUENCE [LARGE SCALE GENOMIC DNA]</scope>
    <source>
        <strain evidence="7 8">ATCC 29799</strain>
    </source>
</reference>
<feature type="compositionally biased region" description="Acidic residues" evidence="4">
    <location>
        <begin position="613"/>
        <end position="631"/>
    </location>
</feature>
<keyword evidence="8" id="KW-1185">Reference proteome</keyword>
<dbReference type="PANTHER" id="PTHR36108:SF13">
    <property type="entry name" value="COLOSSIN-B-RELATED"/>
    <property type="match status" value="1"/>
</dbReference>
<accession>A6NU82</accession>
<dbReference type="PANTHER" id="PTHR36108">
    <property type="entry name" value="COLOSSIN-B-RELATED"/>
    <property type="match status" value="1"/>
</dbReference>
<feature type="domain" description="SpaA-like prealbumin fold" evidence="6">
    <location>
        <begin position="728"/>
        <end position="809"/>
    </location>
</feature>
<name>A6NU82_9FIRM</name>
<comment type="similarity">
    <text evidence="1">Belongs to the serine-aspartate repeat-containing protein (SDr) family.</text>
</comment>
<evidence type="ECO:0000256" key="2">
    <source>
        <dbReference type="ARBA" id="ARBA00022525"/>
    </source>
</evidence>
<evidence type="ECO:0000256" key="4">
    <source>
        <dbReference type="SAM" id="MobiDB-lite"/>
    </source>
</evidence>
<feature type="domain" description="SpaA-like prealbumin fold" evidence="6">
    <location>
        <begin position="1771"/>
        <end position="1845"/>
    </location>
</feature>
<sequence>MKKLLSLFLAFVMALGILPAGAFAAGTAANDPPAGSFELDAAGTTAWNGGDDPLAVYAAETGTAQAATIPAGEPFALLENGNTRLKIGYCEGGWTGDTLESTGWVDKDSILVNLPDLIPSIAYIREDAEAQFNSRLTRFEYVIPCPYGEAERLAQLQAEAMAGGETLLLRMVDQIVTVSRATGGPASLETYSLDGATYQKYSKWTEVEPADNGISAYQLPYNITTAYSADPSVTLGMFAPQDPAPRPNRAPAANAIPTGDVGAYNPGSPGGRKPSTTDVAWTINPERTFLRFTLVEFPGGVVTDLNTQDWNTWHVVGTPLNVVWGDGWSAEKCRSDITWYNSNALQYNAAGANAPQLMAGPSVENGVYSYDATQGHNQRWVTTADEFQAETGITDQQKEQMFHLYSDSWSTGWLDGDYTSMWGTEAQPVTPGNIYKVYKANDAFLYLLGRLSETEDSAGWSKDEAMEKWSEYVKDKNGDLRTKYRIIVETGMVLTDPDGGRRGMTLRDMMAYSLYNNEPQEQYNLIWDQSSTTVNMAQWMRQAVDNQFVEYPLEEDGTPTGEELHSVNGFRECDSYVDTIRYPRPIRDTIFSERRSFGLHIFSPFNFEHDPPGEPDPDPDPDPDPEPEPEPDPGPGTSIKITKLEDGTTLGLEGAVFKITAPDGSTVGSTYTTGPDGTVTVQLNQTGHFTVEEVTPPKWYLKGENSTQHVNVTAGQMAELTFTNKPYGNLRVEKYSDTGEPLEGVTVQIKNLETGATQSDQTGPGGYVEFTELAPGGYEVREISGIPGWQADTETVKTATVVSGETSTTYFVNRELPGLRVTKYDRESREKLSGITFSIWRDGEYLGDYETDESGEILLTDCQPGTYRVSEKQSDDAHITVTTPQEVELKAGDGIKPLVFFNDLKPGIHLTKVDSGDLSKPIANAKFSFEAVDGSWGPVEYTTLADGTIDLSKLPTGAVVVTELSCPGYVIDEAQRIIHLDPNEDAEFVFTNSKLPSLTLTKTSSDGTPLAGVTFRLAKVEDGGHYLDRTSGPDGTITWEGLEPGVYSLVETATVSDHILDTREHHIQLFPGKDSTIDLENDRRPNLTVVKRDADSGAPISDTVFLVEAADGHSVDEIRTGPDGTATLENLLPGVYQISEKSVPSPYLMDAEPQLVTLYPNRDRTVYFENHKAPVIEIIKENEITHDPLENVAVQVWYASNNTETGEYNDLGVFYTDEEGQIVLSDPELSLRDGWFRIKELEPPAGFSLTESSTQEAFVAAGEGHTFRIYNRPNSAIVVWKYDSVHPEQAIEGAVFQVRYLSGNTSGTGGTVIGTYRTSPNGSFTVTDCKPGTYIIEELSSDGSHIIDTPPQTVYISGEEQEVVQVYFGNSPLGSLLVKKVSDSDNTPLGDVEFFVTTADGTVVGDNNGKFVTGSDGTFLVSDLEPGTVLVVSETRAKPGYLKDDASQTATIQAGQTVSLEFRNKPLGNLVIEKWGRNGTSTVPLEGVKFEIKYANGQYVDAAGGTLSSNGIYYTDSTGKIILSSITGTVVVTELESVPGYTIDPNSQSQTVTINPNDTQTLRFYNNAVGGVELLKVSEADKSERLPGVSFEIRRVSDDALVDTVTTGRDGKIYVPLEAGDYYAVETEGVKGFQMDPTPIYFTVEENRTTPLTVTNAPISSILLHKISTVDGEGIPGVSFILYDSGHNPIDQQTTDDRGYAWFEGLTESGRYYLRELENEGYIPDTQLRTVYVKAGETTEVTWENTPITGQIQIIKRSADYNPTTGLPAGTLLEGAVFEIYDKAGNVVDTIRSDNRGLAVSKQLPLSRYTIREVKSPDHYGVNEEVLTAYLEYEGQILRFEVTNKSLATGVAISKTGPKEVMSGQPVNYTFSGVANTSNVRLDSFYWRDTLPAQVRLEQVVTGTYNFPGTYKITYRVNGGEYRTLADNLSTSQTYTLAASPAALGLAANERVTEIMFVFGQAPAGFAQVEKPMLKCTAVSGLAAGSSFVNIADVGGVYNSQWVQAVTRWVTTVYGKLTPLPRTGY</sequence>
<gene>
    <name evidence="7" type="ORF">BACCAP_01764</name>
</gene>
<evidence type="ECO:0000313" key="8">
    <source>
        <dbReference type="Proteomes" id="UP000003639"/>
    </source>
</evidence>
<dbReference type="STRING" id="411467.BACCAP_01764"/>
<dbReference type="eggNOG" id="COG4932">
    <property type="taxonomic scope" value="Bacteria"/>
</dbReference>
<evidence type="ECO:0000256" key="5">
    <source>
        <dbReference type="SAM" id="SignalP"/>
    </source>
</evidence>
<dbReference type="InterPro" id="IPR041033">
    <property type="entry name" value="SpaA_PFL_dom_1"/>
</dbReference>
<dbReference type="Proteomes" id="UP000003639">
    <property type="component" value="Unassembled WGS sequence"/>
</dbReference>
<protein>
    <submittedName>
        <fullName evidence="7">Cna protein B-type domain protein</fullName>
    </submittedName>
</protein>
<organism evidence="7 8">
    <name type="scientific">Pseudoflavonifractor capillosus ATCC 29799</name>
    <dbReference type="NCBI Taxonomy" id="411467"/>
    <lineage>
        <taxon>Bacteria</taxon>
        <taxon>Bacillati</taxon>
        <taxon>Bacillota</taxon>
        <taxon>Clostridia</taxon>
        <taxon>Eubacteriales</taxon>
        <taxon>Oscillospiraceae</taxon>
        <taxon>Pseudoflavonifractor</taxon>
    </lineage>
</organism>
<dbReference type="RefSeq" id="WP_006572309.1">
    <property type="nucleotide sequence ID" value="NZ_AAXG02000011.1"/>
</dbReference>
<dbReference type="InterPro" id="IPR013784">
    <property type="entry name" value="Carb-bd-like_fold"/>
</dbReference>
<feature type="domain" description="SpaA-like prealbumin fold" evidence="6">
    <location>
        <begin position="1571"/>
        <end position="1657"/>
    </location>
</feature>
<dbReference type="InterPro" id="IPR013783">
    <property type="entry name" value="Ig-like_fold"/>
</dbReference>
<evidence type="ECO:0000259" key="6">
    <source>
        <dbReference type="Pfam" id="PF17802"/>
    </source>
</evidence>
<reference evidence="7 8" key="1">
    <citation type="submission" date="2007-04" db="EMBL/GenBank/DDBJ databases">
        <authorList>
            <person name="Fulton L."/>
            <person name="Clifton S."/>
            <person name="Fulton B."/>
            <person name="Xu J."/>
            <person name="Minx P."/>
            <person name="Pepin K.H."/>
            <person name="Johnson M."/>
            <person name="Thiruvilangam P."/>
            <person name="Bhonagiri V."/>
            <person name="Nash W.E."/>
            <person name="Mardis E.R."/>
            <person name="Wilson R.K."/>
        </authorList>
    </citation>
    <scope>NUCLEOTIDE SEQUENCE [LARGE SCALE GENOMIC DNA]</scope>
    <source>
        <strain evidence="7 8">ATCC 29799</strain>
    </source>
</reference>
<feature type="domain" description="SpaA-like prealbumin fold" evidence="6">
    <location>
        <begin position="1374"/>
        <end position="1465"/>
    </location>
</feature>
<evidence type="ECO:0000313" key="7">
    <source>
        <dbReference type="EMBL" id="EDN00429.1"/>
    </source>
</evidence>
<feature type="region of interest" description="Disordered" evidence="4">
    <location>
        <begin position="603"/>
        <end position="637"/>
    </location>
</feature>